<dbReference type="STRING" id="1296096.A0A1B9HSB7"/>
<dbReference type="PANTHER" id="PTHR31001:SF89">
    <property type="entry name" value="ZN(2)-C6 FUNGAL-TYPE DOMAIN-CONTAINING PROTEIN"/>
    <property type="match status" value="1"/>
</dbReference>
<evidence type="ECO:0000313" key="5">
    <source>
        <dbReference type="EMBL" id="OCF46161.1"/>
    </source>
</evidence>
<evidence type="ECO:0000256" key="2">
    <source>
        <dbReference type="ARBA" id="ARBA00023242"/>
    </source>
</evidence>
<comment type="subcellular location">
    <subcellularLocation>
        <location evidence="1">Nucleus</location>
    </subcellularLocation>
</comment>
<dbReference type="GO" id="GO:0006351">
    <property type="term" value="P:DNA-templated transcription"/>
    <property type="evidence" value="ECO:0007669"/>
    <property type="project" value="InterPro"/>
</dbReference>
<evidence type="ECO:0000256" key="1">
    <source>
        <dbReference type="ARBA" id="ARBA00004123"/>
    </source>
</evidence>
<evidence type="ECO:0000256" key="3">
    <source>
        <dbReference type="SAM" id="MobiDB-lite"/>
    </source>
</evidence>
<dbReference type="RefSeq" id="XP_019007380.1">
    <property type="nucleotide sequence ID" value="XM_019159516.1"/>
</dbReference>
<feature type="domain" description="Xylanolytic transcriptional activator regulatory" evidence="4">
    <location>
        <begin position="145"/>
        <end position="354"/>
    </location>
</feature>
<dbReference type="GO" id="GO:0008270">
    <property type="term" value="F:zinc ion binding"/>
    <property type="evidence" value="ECO:0007669"/>
    <property type="project" value="InterPro"/>
</dbReference>
<dbReference type="Pfam" id="PF04082">
    <property type="entry name" value="Fungal_trans"/>
    <property type="match status" value="1"/>
</dbReference>
<dbReference type="EMBL" id="KV700119">
    <property type="protein sequence ID" value="OCF46161.1"/>
    <property type="molecule type" value="Genomic_DNA"/>
</dbReference>
<feature type="region of interest" description="Disordered" evidence="3">
    <location>
        <begin position="608"/>
        <end position="628"/>
    </location>
</feature>
<accession>A0A1B9HSB7</accession>
<evidence type="ECO:0000313" key="6">
    <source>
        <dbReference type="EMBL" id="WWC66116.1"/>
    </source>
</evidence>
<reference evidence="6" key="4">
    <citation type="submission" date="2024-02" db="EMBL/GenBank/DDBJ databases">
        <title>Comparative genomics of Cryptococcus and Kwoniella reveals pathogenesis evolution and contrasting modes of karyotype evolution via chromosome fusion or intercentromeric recombination.</title>
        <authorList>
            <person name="Coelho M.A."/>
            <person name="David-Palma M."/>
            <person name="Shea T."/>
            <person name="Bowers K."/>
            <person name="McGinley-Smith S."/>
            <person name="Mohammad A.W."/>
            <person name="Gnirke A."/>
            <person name="Yurkov A.M."/>
            <person name="Nowrousian M."/>
            <person name="Sun S."/>
            <person name="Cuomo C.A."/>
            <person name="Heitman J."/>
        </authorList>
    </citation>
    <scope>NUCLEOTIDE SEQUENCE</scope>
    <source>
        <strain evidence="6">CBS 10737</strain>
    </source>
</reference>
<dbReference type="AlphaFoldDB" id="A0A1B9HSB7"/>
<gene>
    <name evidence="5" type="ORF">I206_07831</name>
    <name evidence="6" type="ORF">I206_100016</name>
</gene>
<dbReference type="GO" id="GO:0005634">
    <property type="term" value="C:nucleus"/>
    <property type="evidence" value="ECO:0007669"/>
    <property type="project" value="UniProtKB-SubCell"/>
</dbReference>
<sequence length="685" mass="77554">MIRDRLPSPTSSNDHTERRQVRVKRSRAVLVSHVDHASRQRQRIDAPMITGEDKARAVIPTSTDQSINAGPGPTTLESRLSRLEDRLHGVDILLSKDQNPENRRRSDLYKRAVDDDTEWSFLLSQLPPRSTVYRLIRQYFILDTLNRYTHAPSYEQHLASLYANNSDHVNMQLSTEQAPYLASLCLAMVIGSKADQEGSSEEDNRNLCELVDRLSYLHKRFSHFSAKFVSSQPQSADPKIAYYHLHSLMLRLQEAIYDSSSSLPETWFEMGEVFHAALFLRFHQDPDELSIVLSPFWKEMRRRMWYLIYCGEKITTSKLVLPSMLPLATVRRPVLVPDDELREDITQSQLDDRTFVNEFMQSNGATMADLTPPNMPIFSNRKSTATEWAFIDAKISNTQLLCELSRILPQSSQNIHPPDIQVIDNIVDRFDDKRPGHFSLDLLANAQSRDSPLTAPDRPAWICAQACVQNIGIATAVLQAYQPYLSIPTSSYDVAKIVQHALDRSLEAAHRLLVAAEVYVWHITFRWPEGKCLFSWNLGSRLFSAGALVALAAIRDGKEHPSWRGWMGDLKAAEGLLRVVSDHTSKDGQGRGGSADLKALRILRQLSDQATGQTSSSAQSTDSATPVMRNSYGQERIFDPYTSHEMRNISVLSNDPSSDKFEIPETFTLEDLEALLTQVYGKPRQ</sequence>
<dbReference type="Proteomes" id="UP000094020">
    <property type="component" value="Chromosome 1"/>
</dbReference>
<feature type="region of interest" description="Disordered" evidence="3">
    <location>
        <begin position="1"/>
        <end position="24"/>
    </location>
</feature>
<organism evidence="5">
    <name type="scientific">Kwoniella pini CBS 10737</name>
    <dbReference type="NCBI Taxonomy" id="1296096"/>
    <lineage>
        <taxon>Eukaryota</taxon>
        <taxon>Fungi</taxon>
        <taxon>Dikarya</taxon>
        <taxon>Basidiomycota</taxon>
        <taxon>Agaricomycotina</taxon>
        <taxon>Tremellomycetes</taxon>
        <taxon>Tremellales</taxon>
        <taxon>Cryptococcaceae</taxon>
        <taxon>Kwoniella</taxon>
    </lineage>
</organism>
<reference evidence="6" key="2">
    <citation type="submission" date="2013-07" db="EMBL/GenBank/DDBJ databases">
        <authorList>
            <consortium name="The Broad Institute Genome Sequencing Platform"/>
            <person name="Cuomo C."/>
            <person name="Litvintseva A."/>
            <person name="Chen Y."/>
            <person name="Heitman J."/>
            <person name="Sun S."/>
            <person name="Springer D."/>
            <person name="Dromer F."/>
            <person name="Young S.K."/>
            <person name="Zeng Q."/>
            <person name="Gargeya S."/>
            <person name="Fitzgerald M."/>
            <person name="Abouelleil A."/>
            <person name="Alvarado L."/>
            <person name="Berlin A.M."/>
            <person name="Chapman S.B."/>
            <person name="Dewar J."/>
            <person name="Goldberg J."/>
            <person name="Griggs A."/>
            <person name="Gujja S."/>
            <person name="Hansen M."/>
            <person name="Howarth C."/>
            <person name="Imamovic A."/>
            <person name="Larimer J."/>
            <person name="McCowan C."/>
            <person name="Murphy C."/>
            <person name="Pearson M."/>
            <person name="Priest M."/>
            <person name="Roberts A."/>
            <person name="Saif S."/>
            <person name="Shea T."/>
            <person name="Sykes S."/>
            <person name="Wortman J."/>
            <person name="Nusbaum C."/>
            <person name="Birren B."/>
        </authorList>
    </citation>
    <scope>NUCLEOTIDE SEQUENCE</scope>
    <source>
        <strain evidence="6">CBS 10737</strain>
    </source>
</reference>
<evidence type="ECO:0000259" key="4">
    <source>
        <dbReference type="Pfam" id="PF04082"/>
    </source>
</evidence>
<keyword evidence="7" id="KW-1185">Reference proteome</keyword>
<dbReference type="EMBL" id="CP144519">
    <property type="protein sequence ID" value="WWC66116.1"/>
    <property type="molecule type" value="Genomic_DNA"/>
</dbReference>
<dbReference type="GO" id="GO:0003677">
    <property type="term" value="F:DNA binding"/>
    <property type="evidence" value="ECO:0007669"/>
    <property type="project" value="InterPro"/>
</dbReference>
<feature type="compositionally biased region" description="Low complexity" evidence="3">
    <location>
        <begin position="608"/>
        <end position="625"/>
    </location>
</feature>
<keyword evidence="2" id="KW-0539">Nucleus</keyword>
<dbReference type="PANTHER" id="PTHR31001">
    <property type="entry name" value="UNCHARACTERIZED TRANSCRIPTIONAL REGULATORY PROTEIN"/>
    <property type="match status" value="1"/>
</dbReference>
<evidence type="ECO:0000313" key="7">
    <source>
        <dbReference type="Proteomes" id="UP000094020"/>
    </source>
</evidence>
<reference evidence="5" key="1">
    <citation type="submission" date="2013-07" db="EMBL/GenBank/DDBJ databases">
        <title>The Genome Sequence of Cryptococcus pinus CBS10737.</title>
        <authorList>
            <consortium name="The Broad Institute Genome Sequencing Platform"/>
            <person name="Cuomo C."/>
            <person name="Litvintseva A."/>
            <person name="Chen Y."/>
            <person name="Heitman J."/>
            <person name="Sun S."/>
            <person name="Springer D."/>
            <person name="Dromer F."/>
            <person name="Young S.K."/>
            <person name="Zeng Q."/>
            <person name="Gargeya S."/>
            <person name="Fitzgerald M."/>
            <person name="Abouelleil A."/>
            <person name="Alvarado L."/>
            <person name="Berlin A.M."/>
            <person name="Chapman S.B."/>
            <person name="Dewar J."/>
            <person name="Goldberg J."/>
            <person name="Griggs A."/>
            <person name="Gujja S."/>
            <person name="Hansen M."/>
            <person name="Howarth C."/>
            <person name="Imamovic A."/>
            <person name="Larimer J."/>
            <person name="McCowan C."/>
            <person name="Murphy C."/>
            <person name="Pearson M."/>
            <person name="Priest M."/>
            <person name="Roberts A."/>
            <person name="Saif S."/>
            <person name="Shea T."/>
            <person name="Sykes S."/>
            <person name="Wortman J."/>
            <person name="Nusbaum C."/>
            <person name="Birren B."/>
        </authorList>
    </citation>
    <scope>NUCLEOTIDE SEQUENCE [LARGE SCALE GENOMIC DNA]</scope>
    <source>
        <strain evidence="5">CBS 10737</strain>
    </source>
</reference>
<dbReference type="InterPro" id="IPR050613">
    <property type="entry name" value="Sec_Metabolite_Reg"/>
</dbReference>
<dbReference type="GeneID" id="30176200"/>
<protein>
    <recommendedName>
        <fullName evidence="4">Xylanolytic transcriptional activator regulatory domain-containing protein</fullName>
    </recommendedName>
</protein>
<reference evidence="5" key="3">
    <citation type="submission" date="2016-07" db="EMBL/GenBank/DDBJ databases">
        <title>Evolution of pathogenesis and genome organization in the Tremellales.</title>
        <authorList>
            <person name="Cuomo C."/>
            <person name="Litvintseva A."/>
            <person name="Heitman J."/>
            <person name="Chen Y."/>
            <person name="Sun S."/>
            <person name="Springer D."/>
            <person name="Dromer F."/>
            <person name="Young S."/>
            <person name="Zeng Q."/>
            <person name="Chapman S."/>
            <person name="Gujja S."/>
            <person name="Saif S."/>
            <person name="Birren B."/>
        </authorList>
    </citation>
    <scope>NUCLEOTIDE SEQUENCE</scope>
    <source>
        <strain evidence="5">CBS 10737</strain>
    </source>
</reference>
<dbReference type="OrthoDB" id="4934715at2759"/>
<proteinExistence type="predicted"/>
<dbReference type="InterPro" id="IPR007219">
    <property type="entry name" value="XnlR_reg_dom"/>
</dbReference>
<name>A0A1B9HSB7_9TREE</name>
<dbReference type="KEGG" id="kpin:30176200"/>
<dbReference type="CDD" id="cd12148">
    <property type="entry name" value="fungal_TF_MHR"/>
    <property type="match status" value="1"/>
</dbReference>